<keyword evidence="2" id="KW-0238">DNA-binding</keyword>
<dbReference type="Gene3D" id="1.10.10.10">
    <property type="entry name" value="Winged helix-like DNA-binding domain superfamily/Winged helix DNA-binding domain"/>
    <property type="match status" value="1"/>
</dbReference>
<dbReference type="InterPro" id="IPR000792">
    <property type="entry name" value="Tscrpt_reg_LuxR_C"/>
</dbReference>
<dbReference type="Pfam" id="PF00196">
    <property type="entry name" value="GerE"/>
    <property type="match status" value="1"/>
</dbReference>
<evidence type="ECO:0000256" key="1">
    <source>
        <dbReference type="ARBA" id="ARBA00023015"/>
    </source>
</evidence>
<dbReference type="PRINTS" id="PR00038">
    <property type="entry name" value="HTHLUXR"/>
</dbReference>
<dbReference type="PROSITE" id="PS50043">
    <property type="entry name" value="HTH_LUXR_2"/>
    <property type="match status" value="1"/>
</dbReference>
<dbReference type="InterPro" id="IPR036388">
    <property type="entry name" value="WH-like_DNA-bd_sf"/>
</dbReference>
<dbReference type="SMART" id="SM00421">
    <property type="entry name" value="HTH_LUXR"/>
    <property type="match status" value="1"/>
</dbReference>
<dbReference type="CDD" id="cd06170">
    <property type="entry name" value="LuxR_C_like"/>
    <property type="match status" value="1"/>
</dbReference>
<sequence length="104" mass="10952">MDTVTRSARRARLALTPGRGRSGATPAGRAADLGLTAREQEVLRRLAAGRINRQMAEELFISPKTVSVHVSDILAELGVSSRGEAAAPAHRLGLFPAQDRPAAG</sequence>
<evidence type="ECO:0000256" key="4">
    <source>
        <dbReference type="SAM" id="MobiDB-lite"/>
    </source>
</evidence>
<evidence type="ECO:0000259" key="5">
    <source>
        <dbReference type="PROSITE" id="PS50043"/>
    </source>
</evidence>
<keyword evidence="3" id="KW-0804">Transcription</keyword>
<dbReference type="PANTHER" id="PTHR44688:SF16">
    <property type="entry name" value="DNA-BINDING TRANSCRIPTIONAL ACTIVATOR DEVR_DOSR"/>
    <property type="match status" value="1"/>
</dbReference>
<dbReference type="SUPFAM" id="SSF46894">
    <property type="entry name" value="C-terminal effector domain of the bipartite response regulators"/>
    <property type="match status" value="1"/>
</dbReference>
<evidence type="ECO:0000313" key="6">
    <source>
        <dbReference type="EMBL" id="GAA2492090.1"/>
    </source>
</evidence>
<keyword evidence="7" id="KW-1185">Reference proteome</keyword>
<dbReference type="Proteomes" id="UP001501721">
    <property type="component" value="Unassembled WGS sequence"/>
</dbReference>
<evidence type="ECO:0000313" key="7">
    <source>
        <dbReference type="Proteomes" id="UP001501721"/>
    </source>
</evidence>
<gene>
    <name evidence="6" type="ORF">GCM10010422_43620</name>
</gene>
<proteinExistence type="predicted"/>
<evidence type="ECO:0000256" key="3">
    <source>
        <dbReference type="ARBA" id="ARBA00023163"/>
    </source>
</evidence>
<evidence type="ECO:0000256" key="2">
    <source>
        <dbReference type="ARBA" id="ARBA00023125"/>
    </source>
</evidence>
<dbReference type="PANTHER" id="PTHR44688">
    <property type="entry name" value="DNA-BINDING TRANSCRIPTIONAL ACTIVATOR DEVR_DOSR"/>
    <property type="match status" value="1"/>
</dbReference>
<keyword evidence="1" id="KW-0805">Transcription regulation</keyword>
<accession>A0ABN3LYR4</accession>
<dbReference type="EMBL" id="BAAATL010000020">
    <property type="protein sequence ID" value="GAA2492090.1"/>
    <property type="molecule type" value="Genomic_DNA"/>
</dbReference>
<feature type="region of interest" description="Disordered" evidence="4">
    <location>
        <begin position="1"/>
        <end position="34"/>
    </location>
</feature>
<dbReference type="InterPro" id="IPR016032">
    <property type="entry name" value="Sig_transdc_resp-reg_C-effctor"/>
</dbReference>
<protein>
    <recommendedName>
        <fullName evidence="5">HTH luxR-type domain-containing protein</fullName>
    </recommendedName>
</protein>
<organism evidence="6 7">
    <name type="scientific">Streptomyces graminearus</name>
    <dbReference type="NCBI Taxonomy" id="284030"/>
    <lineage>
        <taxon>Bacteria</taxon>
        <taxon>Bacillati</taxon>
        <taxon>Actinomycetota</taxon>
        <taxon>Actinomycetes</taxon>
        <taxon>Kitasatosporales</taxon>
        <taxon>Streptomycetaceae</taxon>
        <taxon>Streptomyces</taxon>
    </lineage>
</organism>
<feature type="domain" description="HTH luxR-type" evidence="5">
    <location>
        <begin position="28"/>
        <end position="93"/>
    </location>
</feature>
<reference evidence="6 7" key="1">
    <citation type="journal article" date="2019" name="Int. J. Syst. Evol. Microbiol.">
        <title>The Global Catalogue of Microorganisms (GCM) 10K type strain sequencing project: providing services to taxonomists for standard genome sequencing and annotation.</title>
        <authorList>
            <consortium name="The Broad Institute Genomics Platform"/>
            <consortium name="The Broad Institute Genome Sequencing Center for Infectious Disease"/>
            <person name="Wu L."/>
            <person name="Ma J."/>
        </authorList>
    </citation>
    <scope>NUCLEOTIDE SEQUENCE [LARGE SCALE GENOMIC DNA]</scope>
    <source>
        <strain evidence="6 7">JCM 6923</strain>
    </source>
</reference>
<comment type="caution">
    <text evidence="6">The sequence shown here is derived from an EMBL/GenBank/DDBJ whole genome shotgun (WGS) entry which is preliminary data.</text>
</comment>
<name>A0ABN3LYR4_9ACTN</name>